<keyword evidence="10" id="KW-1185">Reference proteome</keyword>
<sequence>MDWTMMIVRIMMIYIFLWLVYRWMGKREIGEVTLLDFVISIMIAELAVVAIEDEQTTLLEAMFPIGVLALIQFVLAKWSLQSPRLRHFIDGRPSLVISAGEVDQHVMHKQRYNYDDLFMQLRTEGVTQVEDVMYGVLETDGTLSVILKDETAPPAFPFPLIVDGSVQYSSLKTAGKTKAWLEQSLQEAEGVIVKEVNLALLNGRGELTVYKK</sequence>
<evidence type="ECO:0000256" key="7">
    <source>
        <dbReference type="SAM" id="Phobius"/>
    </source>
</evidence>
<comment type="similarity">
    <text evidence="2">Belongs to the UPF0702 family.</text>
</comment>
<feature type="transmembrane region" description="Helical" evidence="7">
    <location>
        <begin position="32"/>
        <end position="51"/>
    </location>
</feature>
<evidence type="ECO:0000256" key="3">
    <source>
        <dbReference type="ARBA" id="ARBA00022475"/>
    </source>
</evidence>
<name>A0A2P8HFX3_9BACI</name>
<feature type="transmembrane region" description="Helical" evidence="7">
    <location>
        <begin position="6"/>
        <end position="25"/>
    </location>
</feature>
<dbReference type="InterPro" id="IPR023090">
    <property type="entry name" value="UPF0702_alpha/beta_dom_sf"/>
</dbReference>
<feature type="domain" description="YetF C-terminal" evidence="8">
    <location>
        <begin position="82"/>
        <end position="198"/>
    </location>
</feature>
<evidence type="ECO:0000313" key="10">
    <source>
        <dbReference type="Proteomes" id="UP000242310"/>
    </source>
</evidence>
<comment type="caution">
    <text evidence="9">The sequence shown here is derived from an EMBL/GenBank/DDBJ whole genome shotgun (WGS) entry which is preliminary data.</text>
</comment>
<keyword evidence="4 7" id="KW-0812">Transmembrane</keyword>
<evidence type="ECO:0000256" key="2">
    <source>
        <dbReference type="ARBA" id="ARBA00006448"/>
    </source>
</evidence>
<gene>
    <name evidence="9" type="ORF">B0H94_107122</name>
</gene>
<keyword evidence="3" id="KW-1003">Cell membrane</keyword>
<protein>
    <submittedName>
        <fullName evidence="9">Uncharacterized membrane protein YcaP (DUF421 family)</fullName>
    </submittedName>
</protein>
<evidence type="ECO:0000259" key="8">
    <source>
        <dbReference type="Pfam" id="PF04239"/>
    </source>
</evidence>
<dbReference type="PANTHER" id="PTHR34582">
    <property type="entry name" value="UPF0702 TRANSMEMBRANE PROTEIN YCAP"/>
    <property type="match status" value="1"/>
</dbReference>
<evidence type="ECO:0000256" key="5">
    <source>
        <dbReference type="ARBA" id="ARBA00022989"/>
    </source>
</evidence>
<evidence type="ECO:0000256" key="4">
    <source>
        <dbReference type="ARBA" id="ARBA00022692"/>
    </source>
</evidence>
<dbReference type="PANTHER" id="PTHR34582:SF6">
    <property type="entry name" value="UPF0702 TRANSMEMBRANE PROTEIN YCAP"/>
    <property type="match status" value="1"/>
</dbReference>
<evidence type="ECO:0000256" key="6">
    <source>
        <dbReference type="ARBA" id="ARBA00023136"/>
    </source>
</evidence>
<dbReference type="InterPro" id="IPR007353">
    <property type="entry name" value="DUF421"/>
</dbReference>
<evidence type="ECO:0000256" key="1">
    <source>
        <dbReference type="ARBA" id="ARBA00004651"/>
    </source>
</evidence>
<dbReference type="Pfam" id="PF04239">
    <property type="entry name" value="DUF421"/>
    <property type="match status" value="1"/>
</dbReference>
<accession>A0A2P8HFX3</accession>
<dbReference type="AlphaFoldDB" id="A0A2P8HFX3"/>
<dbReference type="Gene3D" id="3.30.240.20">
    <property type="entry name" value="bsu07140 like domains"/>
    <property type="match status" value="2"/>
</dbReference>
<reference evidence="9 10" key="1">
    <citation type="submission" date="2018-03" db="EMBL/GenBank/DDBJ databases">
        <title>Genomic Encyclopedia of Type Strains, Phase III (KMG-III): the genomes of soil and plant-associated and newly described type strains.</title>
        <authorList>
            <person name="Whitman W."/>
        </authorList>
    </citation>
    <scope>NUCLEOTIDE SEQUENCE [LARGE SCALE GENOMIC DNA]</scope>
    <source>
        <strain evidence="9 10">CGMCC 1.07653</strain>
    </source>
</reference>
<comment type="subcellular location">
    <subcellularLocation>
        <location evidence="1">Cell membrane</location>
        <topology evidence="1">Multi-pass membrane protein</topology>
    </subcellularLocation>
</comment>
<feature type="transmembrane region" description="Helical" evidence="7">
    <location>
        <begin position="57"/>
        <end position="76"/>
    </location>
</feature>
<organism evidence="9 10">
    <name type="scientific">Salsuginibacillus halophilus</name>
    <dbReference type="NCBI Taxonomy" id="517424"/>
    <lineage>
        <taxon>Bacteria</taxon>
        <taxon>Bacillati</taxon>
        <taxon>Bacillota</taxon>
        <taxon>Bacilli</taxon>
        <taxon>Bacillales</taxon>
        <taxon>Bacillaceae</taxon>
        <taxon>Salsuginibacillus</taxon>
    </lineage>
</organism>
<proteinExistence type="inferred from homology"/>
<evidence type="ECO:0000313" key="9">
    <source>
        <dbReference type="EMBL" id="PSL45117.1"/>
    </source>
</evidence>
<dbReference type="Proteomes" id="UP000242310">
    <property type="component" value="Unassembled WGS sequence"/>
</dbReference>
<dbReference type="RefSeq" id="WP_181315317.1">
    <property type="nucleotide sequence ID" value="NZ_PYAV01000007.1"/>
</dbReference>
<keyword evidence="5 7" id="KW-1133">Transmembrane helix</keyword>
<dbReference type="GO" id="GO:0005886">
    <property type="term" value="C:plasma membrane"/>
    <property type="evidence" value="ECO:0007669"/>
    <property type="project" value="UniProtKB-SubCell"/>
</dbReference>
<keyword evidence="6 7" id="KW-0472">Membrane</keyword>
<dbReference type="EMBL" id="PYAV01000007">
    <property type="protein sequence ID" value="PSL45117.1"/>
    <property type="molecule type" value="Genomic_DNA"/>
</dbReference>